<dbReference type="SUPFAM" id="SSF52172">
    <property type="entry name" value="CheY-like"/>
    <property type="match status" value="1"/>
</dbReference>
<dbReference type="Pfam" id="PF00196">
    <property type="entry name" value="GerE"/>
    <property type="match status" value="1"/>
</dbReference>
<dbReference type="SMART" id="SM00448">
    <property type="entry name" value="REC"/>
    <property type="match status" value="1"/>
</dbReference>
<dbReference type="InterPro" id="IPR011006">
    <property type="entry name" value="CheY-like_superfamily"/>
</dbReference>
<evidence type="ECO:0000256" key="3">
    <source>
        <dbReference type="PROSITE-ProRule" id="PRU00169"/>
    </source>
</evidence>
<protein>
    <submittedName>
        <fullName evidence="6">Response regulator transcription factor</fullName>
    </submittedName>
</protein>
<dbReference type="SUPFAM" id="SSF46894">
    <property type="entry name" value="C-terminal effector domain of the bipartite response regulators"/>
    <property type="match status" value="1"/>
</dbReference>
<dbReference type="EMBL" id="JAUUCC010000086">
    <property type="protein sequence ID" value="MEE2053885.1"/>
    <property type="molecule type" value="Genomic_DNA"/>
</dbReference>
<dbReference type="Gene3D" id="3.40.50.2300">
    <property type="match status" value="1"/>
</dbReference>
<accession>A0ABU7KX78</accession>
<dbReference type="PROSITE" id="PS50110">
    <property type="entry name" value="RESPONSE_REGULATORY"/>
    <property type="match status" value="1"/>
</dbReference>
<keyword evidence="1 3" id="KW-0597">Phosphoprotein</keyword>
<evidence type="ECO:0000256" key="1">
    <source>
        <dbReference type="ARBA" id="ARBA00022553"/>
    </source>
</evidence>
<dbReference type="Proteomes" id="UP001348641">
    <property type="component" value="Unassembled WGS sequence"/>
</dbReference>
<dbReference type="CDD" id="cd06170">
    <property type="entry name" value="LuxR_C_like"/>
    <property type="match status" value="1"/>
</dbReference>
<dbReference type="PRINTS" id="PR00038">
    <property type="entry name" value="HTHLUXR"/>
</dbReference>
<dbReference type="InterPro" id="IPR039420">
    <property type="entry name" value="WalR-like"/>
</dbReference>
<dbReference type="InterPro" id="IPR000792">
    <property type="entry name" value="Tscrpt_reg_LuxR_C"/>
</dbReference>
<evidence type="ECO:0000259" key="4">
    <source>
        <dbReference type="PROSITE" id="PS50043"/>
    </source>
</evidence>
<dbReference type="InterPro" id="IPR001789">
    <property type="entry name" value="Sig_transdc_resp-reg_receiver"/>
</dbReference>
<dbReference type="InterPro" id="IPR016032">
    <property type="entry name" value="Sig_transdc_resp-reg_C-effctor"/>
</dbReference>
<feature type="modified residue" description="4-aspartylphosphate" evidence="3">
    <location>
        <position position="54"/>
    </location>
</feature>
<feature type="domain" description="Response regulatory" evidence="5">
    <location>
        <begin position="3"/>
        <end position="119"/>
    </location>
</feature>
<dbReference type="PANTHER" id="PTHR43214:SF42">
    <property type="entry name" value="TRANSCRIPTIONAL REGULATORY PROTEIN DESR"/>
    <property type="match status" value="1"/>
</dbReference>
<dbReference type="SMART" id="SM00421">
    <property type="entry name" value="HTH_LUXR"/>
    <property type="match status" value="1"/>
</dbReference>
<evidence type="ECO:0000313" key="7">
    <source>
        <dbReference type="Proteomes" id="UP001348641"/>
    </source>
</evidence>
<dbReference type="InterPro" id="IPR058245">
    <property type="entry name" value="NreC/VraR/RcsB-like_REC"/>
</dbReference>
<evidence type="ECO:0000259" key="5">
    <source>
        <dbReference type="PROSITE" id="PS50110"/>
    </source>
</evidence>
<reference evidence="6 7" key="1">
    <citation type="submission" date="2023-07" db="EMBL/GenBank/DDBJ databases">
        <authorList>
            <person name="Girao M."/>
            <person name="Carvalho M.F."/>
        </authorList>
    </citation>
    <scope>NUCLEOTIDE SEQUENCE [LARGE SCALE GENOMIC DNA]</scope>
    <source>
        <strain evidence="6 7">66/93</strain>
    </source>
</reference>
<organism evidence="6 7">
    <name type="scientific">Nocardiopsis tropica</name>
    <dbReference type="NCBI Taxonomy" id="109330"/>
    <lineage>
        <taxon>Bacteria</taxon>
        <taxon>Bacillati</taxon>
        <taxon>Actinomycetota</taxon>
        <taxon>Actinomycetes</taxon>
        <taxon>Streptosporangiales</taxon>
        <taxon>Nocardiopsidaceae</taxon>
        <taxon>Nocardiopsis</taxon>
    </lineage>
</organism>
<dbReference type="RefSeq" id="WP_330160796.1">
    <property type="nucleotide sequence ID" value="NZ_BAAAJA010000044.1"/>
</dbReference>
<comment type="caution">
    <text evidence="6">The sequence shown here is derived from an EMBL/GenBank/DDBJ whole genome shotgun (WGS) entry which is preliminary data.</text>
</comment>
<gene>
    <name evidence="6" type="ORF">Q8A49_25625</name>
</gene>
<sequence length="202" mass="21943">MIRVLLAEDLVILRQALRKTLALTPDIRVVAECHQGEEVRTAAEEADPDVAVIDVQLPGISGFDAAEELTATLPRCRTLFMTSYATPANLRRALRIGALGFIGKDVSPDYLAEAIRSVKSGVKVYDPGIVADAMTYDPGPLTARETQILEMSAKGEPAKSVARALSLAEGTVHNYLRSCIVKIGARNRTDAYRIAKENGWIH</sequence>
<keyword evidence="2" id="KW-0238">DNA-binding</keyword>
<feature type="domain" description="HTH luxR-type" evidence="4">
    <location>
        <begin position="134"/>
        <end position="199"/>
    </location>
</feature>
<dbReference type="PANTHER" id="PTHR43214">
    <property type="entry name" value="TWO-COMPONENT RESPONSE REGULATOR"/>
    <property type="match status" value="1"/>
</dbReference>
<dbReference type="CDD" id="cd17535">
    <property type="entry name" value="REC_NarL-like"/>
    <property type="match status" value="1"/>
</dbReference>
<evidence type="ECO:0000313" key="6">
    <source>
        <dbReference type="EMBL" id="MEE2053885.1"/>
    </source>
</evidence>
<name>A0ABU7KX78_9ACTN</name>
<dbReference type="Pfam" id="PF00072">
    <property type="entry name" value="Response_reg"/>
    <property type="match status" value="1"/>
</dbReference>
<evidence type="ECO:0000256" key="2">
    <source>
        <dbReference type="ARBA" id="ARBA00023125"/>
    </source>
</evidence>
<dbReference type="PROSITE" id="PS50043">
    <property type="entry name" value="HTH_LUXR_2"/>
    <property type="match status" value="1"/>
</dbReference>
<proteinExistence type="predicted"/>